<dbReference type="PANTHER" id="PTHR10044">
    <property type="entry name" value="INHIBITOR OF APOPTOSIS"/>
    <property type="match status" value="1"/>
</dbReference>
<dbReference type="Proteomes" id="UP000076420">
    <property type="component" value="Unassembled WGS sequence"/>
</dbReference>
<dbReference type="OrthoDB" id="5855668at2759"/>
<dbReference type="Gene3D" id="1.10.1170.10">
    <property type="entry name" value="Inhibitor Of Apoptosis Protein (2mihbC-IAP-1), Chain A"/>
    <property type="match status" value="2"/>
</dbReference>
<feature type="compositionally biased region" description="Low complexity" evidence="6">
    <location>
        <begin position="520"/>
        <end position="569"/>
    </location>
</feature>
<dbReference type="EnsemblMetazoa" id="BGLB017574-RC">
    <property type="protein sequence ID" value="BGLB017574-PC"/>
    <property type="gene ID" value="BGLB017574"/>
</dbReference>
<feature type="compositionally biased region" description="Polar residues" evidence="6">
    <location>
        <begin position="443"/>
        <end position="454"/>
    </location>
</feature>
<dbReference type="SUPFAM" id="SSF57924">
    <property type="entry name" value="Inhibitor of apoptosis (IAP) repeat"/>
    <property type="match status" value="2"/>
</dbReference>
<feature type="region of interest" description="Disordered" evidence="6">
    <location>
        <begin position="443"/>
        <end position="569"/>
    </location>
</feature>
<dbReference type="EnsemblMetazoa" id="BGLB017574-RH">
    <property type="protein sequence ID" value="BGLB017574-PH"/>
    <property type="gene ID" value="BGLB017574"/>
</dbReference>
<feature type="compositionally biased region" description="Polar residues" evidence="6">
    <location>
        <begin position="492"/>
        <end position="519"/>
    </location>
</feature>
<dbReference type="GO" id="GO:0043027">
    <property type="term" value="F:cysteine-type endopeptidase inhibitor activity involved in apoptotic process"/>
    <property type="evidence" value="ECO:0007669"/>
    <property type="project" value="TreeGrafter"/>
</dbReference>
<sequence>MASSAFLCSRRIHSLLKNSKHACSDYSNRGHDDIKSICEKPLQKAWFPVNKTNINVLDNMILQRSTFPSIQILHLSCDYYNSYDVTNQINNTKKPEEFHYTPINVEVVHLYKLHRENQLFFSCLVNLQTSEKHFKPNSLKQKITFPLRHLRQNDALKKKKLFVKEKNRKSQNNERDNSRFNRSNLCNHKSRLKLNTEEERFKKNGSNNYDQKTRIDSCFISLEKRNSVETLEKDKEIDLIASIKKDCKFKDVDVSSRKRLHHSFGESHISERENEWWKDLLSTKNFKLKPCNISVYIVDKVSRHPARLGNIQWSWLVEEVWRIRTFSNYPQNAAKSAILLASDGFAYMGSGRDLDDSVICFFCESVKNKWQPLDDICEVHTQLSPNCSMVTHINCPNIPLKTNHDSSLFDKVFQIQKYHRNLNASENRNSIQDIEHDGEITATNRSNLPVSSQAVPEHPRSIAAPPSQSSRADDSSQILSSASPSVRESPSNAVSSIPISVSNNTTPRGNTVLPTANNLVSDSSTLVTVSESSTDTTVSSTDTAAPSTNTAAPSTDTAAGHSSATASTSNTVNQAVANSSQNATKGNAGGPTYSELGIVTERPKRFEYAVLLKRMETFLSWPRDHHLRPKELAEAGFYYAGYGDCARCFYCGGGLRNWEDEDDVWVEHARWFPKCAYIRQQMGQVFVDIVQELNKTNDHIPFKMVMEKIGDAASSFQLDSKDNPLKRDPAVKTIVDMGFPLAEVIAKAEAIKDDGNILSADKIYEKLMADNVKKSASGLKISGATSSVAVPAAVVAKDIEKLRTLKEQNNQLRQQTVCKICMDKEVAVVFLPCGHFVSCTDCAAAMKDCPVCRNHVKGLVRAFMS</sequence>
<feature type="compositionally biased region" description="Polar residues" evidence="6">
    <location>
        <begin position="466"/>
        <end position="479"/>
    </location>
</feature>
<dbReference type="InterPro" id="IPR050784">
    <property type="entry name" value="IAP"/>
</dbReference>
<dbReference type="AlphaFoldDB" id="A0A2C9KCN1"/>
<dbReference type="InterPro" id="IPR001370">
    <property type="entry name" value="BIR_rpt"/>
</dbReference>
<dbReference type="Pfam" id="PF13920">
    <property type="entry name" value="zf-C3HC4_3"/>
    <property type="match status" value="1"/>
</dbReference>
<evidence type="ECO:0000256" key="5">
    <source>
        <dbReference type="PROSITE-ProRule" id="PRU00175"/>
    </source>
</evidence>
<evidence type="ECO:0000256" key="2">
    <source>
        <dbReference type="ARBA" id="ARBA00022723"/>
    </source>
</evidence>
<dbReference type="GO" id="GO:0005737">
    <property type="term" value="C:cytoplasm"/>
    <property type="evidence" value="ECO:0007669"/>
    <property type="project" value="TreeGrafter"/>
</dbReference>
<comment type="similarity">
    <text evidence="1">Belongs to the IAP family.</text>
</comment>
<reference evidence="8" key="2">
    <citation type="submission" date="2013-03" db="EMBL/GenBank/DDBJ databases">
        <title>Sequence assembly of the Biomphalaria glabrata genome version 4.3.</title>
        <authorList>
            <person name="Warren W."/>
            <person name="Wilson R.K."/>
            <person name="Hillier L.W."/>
            <person name="Minx P."/>
        </authorList>
    </citation>
    <scope>NUCLEOTIDE SEQUENCE</scope>
    <source>
        <strain evidence="8">BB02</strain>
    </source>
</reference>
<dbReference type="Gene3D" id="3.30.40.10">
    <property type="entry name" value="Zinc/RING finger domain, C3HC4 (zinc finger)"/>
    <property type="match status" value="1"/>
</dbReference>
<evidence type="ECO:0000313" key="8">
    <source>
        <dbReference type="EnsemblMetazoa" id="BGLB017574-PE"/>
    </source>
</evidence>
<dbReference type="SMART" id="SM00238">
    <property type="entry name" value="BIR"/>
    <property type="match status" value="2"/>
</dbReference>
<dbReference type="EnsemblMetazoa" id="BGLB017574-RE">
    <property type="protein sequence ID" value="BGLB017574-PE"/>
    <property type="gene ID" value="BGLB017574"/>
</dbReference>
<protein>
    <recommendedName>
        <fullName evidence="7">RING-type domain-containing protein</fullName>
    </recommendedName>
</protein>
<reference evidence="8" key="1">
    <citation type="journal article" date="2004" name="J. Parasitol.">
        <title>The mitochondrial genome of Biomphalaria glabrata (Gastropoda: Basommatophora), intermediate host of Schistosoma mansoni.</title>
        <authorList>
            <person name="DeJong R.J."/>
            <person name="Emery A.M."/>
            <person name="Adema C.M."/>
        </authorList>
    </citation>
    <scope>NUCLEOTIDE SEQUENCE</scope>
    <source>
        <strain evidence="8">BB02</strain>
    </source>
</reference>
<keyword evidence="2" id="KW-0479">Metal-binding</keyword>
<proteinExistence type="inferred from homology"/>
<dbReference type="PROSITE" id="PS01282">
    <property type="entry name" value="BIR_REPEAT_1"/>
    <property type="match status" value="1"/>
</dbReference>
<dbReference type="PANTHER" id="PTHR10044:SF139">
    <property type="entry name" value="DEATH-ASSOCIATED INHIBITOR OF APOPTOSIS 2"/>
    <property type="match status" value="1"/>
</dbReference>
<evidence type="ECO:0000259" key="7">
    <source>
        <dbReference type="PROSITE" id="PS50089"/>
    </source>
</evidence>
<dbReference type="InterPro" id="IPR013083">
    <property type="entry name" value="Znf_RING/FYVE/PHD"/>
</dbReference>
<feature type="region of interest" description="Disordered" evidence="6">
    <location>
        <begin position="162"/>
        <end position="182"/>
    </location>
</feature>
<dbReference type="CDD" id="cd16713">
    <property type="entry name" value="RING-HC_BIRC2_3_7"/>
    <property type="match status" value="1"/>
</dbReference>
<dbReference type="PROSITE" id="PS50089">
    <property type="entry name" value="ZF_RING_2"/>
    <property type="match status" value="1"/>
</dbReference>
<dbReference type="FunFam" id="1.10.1170.10:FF:000002">
    <property type="entry name" value="Baculoviral IAP repeat containing 7"/>
    <property type="match status" value="1"/>
</dbReference>
<dbReference type="VEuPathDB" id="VectorBase:BGLAX_052471"/>
<evidence type="ECO:0000256" key="3">
    <source>
        <dbReference type="ARBA" id="ARBA00022771"/>
    </source>
</evidence>
<evidence type="ECO:0000256" key="6">
    <source>
        <dbReference type="SAM" id="MobiDB-lite"/>
    </source>
</evidence>
<dbReference type="SMART" id="SM00184">
    <property type="entry name" value="RING"/>
    <property type="match status" value="1"/>
</dbReference>
<dbReference type="GO" id="GO:0043066">
    <property type="term" value="P:negative regulation of apoptotic process"/>
    <property type="evidence" value="ECO:0007669"/>
    <property type="project" value="TreeGrafter"/>
</dbReference>
<dbReference type="GO" id="GO:0005634">
    <property type="term" value="C:nucleus"/>
    <property type="evidence" value="ECO:0007669"/>
    <property type="project" value="TreeGrafter"/>
</dbReference>
<dbReference type="CDD" id="cd00022">
    <property type="entry name" value="BIR"/>
    <property type="match status" value="1"/>
</dbReference>
<dbReference type="Pfam" id="PF00653">
    <property type="entry name" value="BIR"/>
    <property type="match status" value="2"/>
</dbReference>
<dbReference type="InterPro" id="IPR001841">
    <property type="entry name" value="Znf_RING"/>
</dbReference>
<keyword evidence="3 5" id="KW-0863">Zinc-finger</keyword>
<reference evidence="8" key="3">
    <citation type="submission" date="2020-05" db="UniProtKB">
        <authorList>
            <consortium name="EnsemblMetazoa"/>
        </authorList>
    </citation>
    <scope>IDENTIFICATION</scope>
    <source>
        <strain evidence="8">BB02</strain>
    </source>
</reference>
<dbReference type="GO" id="GO:0051726">
    <property type="term" value="P:regulation of cell cycle"/>
    <property type="evidence" value="ECO:0007669"/>
    <property type="project" value="TreeGrafter"/>
</dbReference>
<organism evidence="8 9">
    <name type="scientific">Biomphalaria glabrata</name>
    <name type="common">Bloodfluke planorb</name>
    <name type="synonym">Freshwater snail</name>
    <dbReference type="NCBI Taxonomy" id="6526"/>
    <lineage>
        <taxon>Eukaryota</taxon>
        <taxon>Metazoa</taxon>
        <taxon>Spiralia</taxon>
        <taxon>Lophotrochozoa</taxon>
        <taxon>Mollusca</taxon>
        <taxon>Gastropoda</taxon>
        <taxon>Heterobranchia</taxon>
        <taxon>Euthyneura</taxon>
        <taxon>Panpulmonata</taxon>
        <taxon>Hygrophila</taxon>
        <taxon>Lymnaeoidea</taxon>
        <taxon>Planorbidae</taxon>
        <taxon>Biomphalaria</taxon>
    </lineage>
</organism>
<dbReference type="VEuPathDB" id="VectorBase:BGLB017574"/>
<evidence type="ECO:0000256" key="1">
    <source>
        <dbReference type="ARBA" id="ARBA00006672"/>
    </source>
</evidence>
<dbReference type="PROSITE" id="PS50143">
    <property type="entry name" value="BIR_REPEAT_2"/>
    <property type="match status" value="2"/>
</dbReference>
<gene>
    <name evidence="8" type="primary">106069088</name>
</gene>
<feature type="compositionally biased region" description="Low complexity" evidence="6">
    <location>
        <begin position="480"/>
        <end position="491"/>
    </location>
</feature>
<name>A0A2C9KCN1_BIOGL</name>
<evidence type="ECO:0000256" key="4">
    <source>
        <dbReference type="ARBA" id="ARBA00022833"/>
    </source>
</evidence>
<evidence type="ECO:0000313" key="9">
    <source>
        <dbReference type="Proteomes" id="UP000076420"/>
    </source>
</evidence>
<keyword evidence="4" id="KW-0862">Zinc</keyword>
<dbReference type="KEGG" id="bgt:106069088"/>
<dbReference type="GO" id="GO:0008270">
    <property type="term" value="F:zinc ion binding"/>
    <property type="evidence" value="ECO:0007669"/>
    <property type="project" value="UniProtKB-KW"/>
</dbReference>
<feature type="domain" description="RING-type" evidence="7">
    <location>
        <begin position="818"/>
        <end position="853"/>
    </location>
</feature>
<accession>A0A2C9KCN1</accession>